<name>A0A6C0DZH1_9ZZZZ</name>
<dbReference type="GO" id="GO:0005634">
    <property type="term" value="C:nucleus"/>
    <property type="evidence" value="ECO:0007669"/>
    <property type="project" value="TreeGrafter"/>
</dbReference>
<dbReference type="GO" id="GO:0003887">
    <property type="term" value="F:DNA-directed DNA polymerase activity"/>
    <property type="evidence" value="ECO:0007669"/>
    <property type="project" value="InterPro"/>
</dbReference>
<dbReference type="EMBL" id="MN739698">
    <property type="protein sequence ID" value="QHT21888.1"/>
    <property type="molecule type" value="Genomic_DNA"/>
</dbReference>
<dbReference type="PANTHER" id="PTHR31399">
    <property type="entry name" value="DNA-DIRECTED PRIMASE / POLYMERASE PROTEIN"/>
    <property type="match status" value="1"/>
</dbReference>
<sequence length="390" mass="46107">MSSDDSMSSDENKTEFMNNTIEKIKKLDWGETEYITNEFINCSVTKNIRYNTYIFKGKGSKNIAKHLINETNYYKSLIQILGKNESRRFLPIQSWEEFWEIYKNEPITDRHLFELILSHKPCKPYLDIEWVKKKKEKCNYAEFVDILITDIIKIFMTKYNTEINKENIMITTSHTDIKTSFHIVIDKVLNNKQLMFETNIKGKENSAWDLCNELIKLNKEYETKIDASVYTTDREFRTIYSNKTNVFRPFIPYNTKIRINSKIKLSTNECLKYIITHCKTDTYEIIKAPGIILFTSIPSSPKNIIKKEIIYTNEEIKKIVKLIKPIHKNIELTGKLNNGALRFTYYDKKEPCYTGKLHNSNGFYVTIDNNNKLYMRCLSNHCKTNICYLE</sequence>
<protein>
    <submittedName>
        <fullName evidence="1">Uncharacterized protein</fullName>
    </submittedName>
</protein>
<dbReference type="GO" id="GO:0006264">
    <property type="term" value="P:mitochondrial DNA replication"/>
    <property type="evidence" value="ECO:0007669"/>
    <property type="project" value="TreeGrafter"/>
</dbReference>
<accession>A0A6C0DZH1</accession>
<dbReference type="GO" id="GO:0003682">
    <property type="term" value="F:chromatin binding"/>
    <property type="evidence" value="ECO:0007669"/>
    <property type="project" value="TreeGrafter"/>
</dbReference>
<dbReference type="AlphaFoldDB" id="A0A6C0DZH1"/>
<dbReference type="PANTHER" id="PTHR31399:SF0">
    <property type="entry name" value="DNA-DIRECTED PRIMASE_POLYMERASE PROTEIN"/>
    <property type="match status" value="1"/>
</dbReference>
<dbReference type="GO" id="GO:0005759">
    <property type="term" value="C:mitochondrial matrix"/>
    <property type="evidence" value="ECO:0007669"/>
    <property type="project" value="TreeGrafter"/>
</dbReference>
<dbReference type="InterPro" id="IPR044917">
    <property type="entry name" value="PRIMPOL"/>
</dbReference>
<reference evidence="1" key="1">
    <citation type="journal article" date="2020" name="Nature">
        <title>Giant virus diversity and host interactions through global metagenomics.</title>
        <authorList>
            <person name="Schulz F."/>
            <person name="Roux S."/>
            <person name="Paez-Espino D."/>
            <person name="Jungbluth S."/>
            <person name="Walsh D.A."/>
            <person name="Denef V.J."/>
            <person name="McMahon K.D."/>
            <person name="Konstantinidis K.T."/>
            <person name="Eloe-Fadrosh E.A."/>
            <person name="Kyrpides N.C."/>
            <person name="Woyke T."/>
        </authorList>
    </citation>
    <scope>NUCLEOTIDE SEQUENCE</scope>
    <source>
        <strain evidence="1">GVMAG-M-3300023179-103</strain>
    </source>
</reference>
<dbReference type="GO" id="GO:0009411">
    <property type="term" value="P:response to UV"/>
    <property type="evidence" value="ECO:0007669"/>
    <property type="project" value="TreeGrafter"/>
</dbReference>
<organism evidence="1">
    <name type="scientific">viral metagenome</name>
    <dbReference type="NCBI Taxonomy" id="1070528"/>
    <lineage>
        <taxon>unclassified sequences</taxon>
        <taxon>metagenomes</taxon>
        <taxon>organismal metagenomes</taxon>
    </lineage>
</organism>
<proteinExistence type="predicted"/>
<dbReference type="GO" id="GO:0042276">
    <property type="term" value="P:error-prone translesion synthesis"/>
    <property type="evidence" value="ECO:0007669"/>
    <property type="project" value="InterPro"/>
</dbReference>
<evidence type="ECO:0000313" key="1">
    <source>
        <dbReference type="EMBL" id="QHT21888.1"/>
    </source>
</evidence>
<dbReference type="GO" id="GO:0031297">
    <property type="term" value="P:replication fork processing"/>
    <property type="evidence" value="ECO:0007669"/>
    <property type="project" value="TreeGrafter"/>
</dbReference>